<proteinExistence type="predicted"/>
<name>A0A1Y3BNQ1_EURMA</name>
<gene>
    <name evidence="1" type="ORF">BLA29_008648</name>
</gene>
<comment type="caution">
    <text evidence="1">The sequence shown here is derived from an EMBL/GenBank/DDBJ whole genome shotgun (WGS) entry which is preliminary data.</text>
</comment>
<reference evidence="1 2" key="1">
    <citation type="submission" date="2017-03" db="EMBL/GenBank/DDBJ databases">
        <title>Genome Survey of Euroglyphus maynei.</title>
        <authorList>
            <person name="Arlian L.G."/>
            <person name="Morgan M.S."/>
            <person name="Rider S.D."/>
        </authorList>
    </citation>
    <scope>NUCLEOTIDE SEQUENCE [LARGE SCALE GENOMIC DNA]</scope>
    <source>
        <strain evidence="1">Arlian Lab</strain>
        <tissue evidence="1">Whole body</tissue>
    </source>
</reference>
<evidence type="ECO:0000313" key="2">
    <source>
        <dbReference type="Proteomes" id="UP000194236"/>
    </source>
</evidence>
<feature type="non-terminal residue" evidence="1">
    <location>
        <position position="126"/>
    </location>
</feature>
<organism evidence="1 2">
    <name type="scientific">Euroglyphus maynei</name>
    <name type="common">Mayne's house dust mite</name>
    <dbReference type="NCBI Taxonomy" id="6958"/>
    <lineage>
        <taxon>Eukaryota</taxon>
        <taxon>Metazoa</taxon>
        <taxon>Ecdysozoa</taxon>
        <taxon>Arthropoda</taxon>
        <taxon>Chelicerata</taxon>
        <taxon>Arachnida</taxon>
        <taxon>Acari</taxon>
        <taxon>Acariformes</taxon>
        <taxon>Sarcoptiformes</taxon>
        <taxon>Astigmata</taxon>
        <taxon>Psoroptidia</taxon>
        <taxon>Analgoidea</taxon>
        <taxon>Pyroglyphidae</taxon>
        <taxon>Pyroglyphinae</taxon>
        <taxon>Euroglyphus</taxon>
    </lineage>
</organism>
<protein>
    <submittedName>
        <fullName evidence="1">Uncharacterized protein</fullName>
    </submittedName>
</protein>
<dbReference type="AlphaFoldDB" id="A0A1Y3BNQ1"/>
<keyword evidence="2" id="KW-1185">Reference proteome</keyword>
<dbReference type="EMBL" id="MUJZ01012511">
    <property type="protein sequence ID" value="OTF81644.1"/>
    <property type="molecule type" value="Genomic_DNA"/>
</dbReference>
<sequence length="126" mass="15102">MNIDHHNNNIEMAIEMPGNNHNDNDNHKHYNYEQQLSSKIDNMDDMMNEKTKIFCERISRVYDRLRNDFKQIRLSPQSNIVDKGVDHNRIDKKISNELMADSGLREKRLDKQNKKLENLANQMYRK</sequence>
<evidence type="ECO:0000313" key="1">
    <source>
        <dbReference type="EMBL" id="OTF81644.1"/>
    </source>
</evidence>
<accession>A0A1Y3BNQ1</accession>
<dbReference type="Proteomes" id="UP000194236">
    <property type="component" value="Unassembled WGS sequence"/>
</dbReference>